<keyword evidence="5" id="KW-0560">Oxidoreductase</keyword>
<accession>A0A3N1PG50</accession>
<keyword evidence="7" id="KW-0411">Iron-sulfur</keyword>
<protein>
    <submittedName>
        <fullName evidence="11">Glutamate synthase (NADPH) small subunit</fullName>
    </submittedName>
</protein>
<dbReference type="InterPro" id="IPR036188">
    <property type="entry name" value="FAD/NAD-bd_sf"/>
</dbReference>
<dbReference type="Gene3D" id="1.10.1060.10">
    <property type="entry name" value="Alpha-helical ferredoxin"/>
    <property type="match status" value="1"/>
</dbReference>
<keyword evidence="4" id="KW-0521">NADP</keyword>
<feature type="region of interest" description="Disordered" evidence="8">
    <location>
        <begin position="361"/>
        <end position="380"/>
    </location>
</feature>
<sequence>MKDPLHFLNFERQTGEVVPAKERVTQFKEVQAQQNQQVREEQSSRCLDCGTPYCQWKCPLHNAIPRWLELAGEGRIMEAAELAHQTNPLPEVCGRVCPQDRLCESVCTLNDEFGAVTIGQVERDITDLALDAGWRPDLSYVAKTGHKVAVIGAGPAGIGCADYLVRAGVAVTVYEAEPVIGGLLSTGIPGFKLEKDIITRRFEVLKDMGVEFVLGTKVGQDISFKELLDGYDAVFLGLGAPRSVDSGLAGSDAEGCLEAAHYLYDQNLKLMQGTELHFDQKGKHVVVIGGGDTAMDCSRTALRQGAASVTLLYRRDRENMPGSPKEVRFAEEEGLQFAFCHQPLEVLAQGGKVEGIRVQETQLGAPDASGRRRPEPVAGSERDLKADTVVLALGFRPQLPPWLSEVGVVADEAGRVLAPDGKTLHPKIFAGGDMVLGADLVVTAIANGRKAAIGILDKLGLTAGVTAA</sequence>
<dbReference type="Pfam" id="PF07992">
    <property type="entry name" value="Pyr_redox_2"/>
    <property type="match status" value="1"/>
</dbReference>
<dbReference type="FunFam" id="3.50.50.60:FF:000041">
    <property type="entry name" value="Glutamate synthase, small subunit"/>
    <property type="match status" value="1"/>
</dbReference>
<evidence type="ECO:0000256" key="1">
    <source>
        <dbReference type="ARBA" id="ARBA00001966"/>
    </source>
</evidence>
<keyword evidence="3" id="KW-0479">Metal-binding</keyword>
<dbReference type="GO" id="GO:0051539">
    <property type="term" value="F:4 iron, 4 sulfur cluster binding"/>
    <property type="evidence" value="ECO:0007669"/>
    <property type="project" value="UniProtKB-KW"/>
</dbReference>
<name>A0A3N1PG50_9GAMM</name>
<comment type="caution">
    <text evidence="11">The sequence shown here is derived from an EMBL/GenBank/DDBJ whole genome shotgun (WGS) entry which is preliminary data.</text>
</comment>
<feature type="domain" description="FAD/NAD(P)-binding" evidence="9">
    <location>
        <begin position="147"/>
        <end position="448"/>
    </location>
</feature>
<keyword evidence="6" id="KW-0408">Iron</keyword>
<comment type="cofactor">
    <cofactor evidence="1">
        <name>[4Fe-4S] cluster</name>
        <dbReference type="ChEBI" id="CHEBI:49883"/>
    </cofactor>
</comment>
<dbReference type="InterPro" id="IPR023753">
    <property type="entry name" value="FAD/NAD-binding_dom"/>
</dbReference>
<evidence type="ECO:0000256" key="3">
    <source>
        <dbReference type="ARBA" id="ARBA00022723"/>
    </source>
</evidence>
<gene>
    <name evidence="11" type="ORF">EDC28_101118</name>
</gene>
<evidence type="ECO:0000256" key="8">
    <source>
        <dbReference type="SAM" id="MobiDB-lite"/>
    </source>
</evidence>
<evidence type="ECO:0000313" key="12">
    <source>
        <dbReference type="Proteomes" id="UP000268033"/>
    </source>
</evidence>
<dbReference type="PRINTS" id="PR00419">
    <property type="entry name" value="ADXRDTASE"/>
</dbReference>
<feature type="compositionally biased region" description="Basic and acidic residues" evidence="8">
    <location>
        <begin position="369"/>
        <end position="380"/>
    </location>
</feature>
<dbReference type="SUPFAM" id="SSF51971">
    <property type="entry name" value="Nucleotide-binding domain"/>
    <property type="match status" value="2"/>
</dbReference>
<reference evidence="11 12" key="1">
    <citation type="submission" date="2018-11" db="EMBL/GenBank/DDBJ databases">
        <title>Genomic Encyclopedia of Type Strains, Phase IV (KMG-IV): sequencing the most valuable type-strain genomes for metagenomic binning, comparative biology and taxonomic classification.</title>
        <authorList>
            <person name="Goeker M."/>
        </authorList>
    </citation>
    <scope>NUCLEOTIDE SEQUENCE [LARGE SCALE GENOMIC DNA]</scope>
    <source>
        <strain evidence="11 12">DSM 21945</strain>
    </source>
</reference>
<evidence type="ECO:0000256" key="6">
    <source>
        <dbReference type="ARBA" id="ARBA00023004"/>
    </source>
</evidence>
<dbReference type="Proteomes" id="UP000268033">
    <property type="component" value="Unassembled WGS sequence"/>
</dbReference>
<dbReference type="AlphaFoldDB" id="A0A3N1PG50"/>
<dbReference type="PANTHER" id="PTHR42783:SF3">
    <property type="entry name" value="GLUTAMATE SYNTHASE [NADPH] SMALL CHAIN-RELATED"/>
    <property type="match status" value="1"/>
</dbReference>
<dbReference type="EMBL" id="RJUL01000001">
    <property type="protein sequence ID" value="ROQ30432.1"/>
    <property type="molecule type" value="Genomic_DNA"/>
</dbReference>
<organism evidence="11 12">
    <name type="scientific">Gallaecimonas pentaromativorans</name>
    <dbReference type="NCBI Taxonomy" id="584787"/>
    <lineage>
        <taxon>Bacteria</taxon>
        <taxon>Pseudomonadati</taxon>
        <taxon>Pseudomonadota</taxon>
        <taxon>Gammaproteobacteria</taxon>
        <taxon>Enterobacterales</taxon>
        <taxon>Gallaecimonadaceae</taxon>
        <taxon>Gallaecimonas</taxon>
    </lineage>
</organism>
<keyword evidence="12" id="KW-1185">Reference proteome</keyword>
<proteinExistence type="predicted"/>
<evidence type="ECO:0000256" key="5">
    <source>
        <dbReference type="ARBA" id="ARBA00023002"/>
    </source>
</evidence>
<dbReference type="InterPro" id="IPR028261">
    <property type="entry name" value="DPD_II"/>
</dbReference>
<evidence type="ECO:0000256" key="2">
    <source>
        <dbReference type="ARBA" id="ARBA00022485"/>
    </source>
</evidence>
<evidence type="ECO:0000259" key="10">
    <source>
        <dbReference type="Pfam" id="PF14691"/>
    </source>
</evidence>
<dbReference type="GO" id="GO:0046872">
    <property type="term" value="F:metal ion binding"/>
    <property type="evidence" value="ECO:0007669"/>
    <property type="project" value="UniProtKB-KW"/>
</dbReference>
<feature type="domain" description="Dihydroprymidine dehydrogenase" evidence="10">
    <location>
        <begin position="23"/>
        <end position="132"/>
    </location>
</feature>
<dbReference type="PANTHER" id="PTHR42783">
    <property type="entry name" value="GLUTAMATE SYNTHASE [NADPH] SMALL CHAIN"/>
    <property type="match status" value="1"/>
</dbReference>
<keyword evidence="2" id="KW-0004">4Fe-4S</keyword>
<dbReference type="NCBIfam" id="TIGR01318">
    <property type="entry name" value="gltD_gamma_fam"/>
    <property type="match status" value="1"/>
</dbReference>
<evidence type="ECO:0000313" key="11">
    <source>
        <dbReference type="EMBL" id="ROQ30432.1"/>
    </source>
</evidence>
<evidence type="ECO:0000256" key="4">
    <source>
        <dbReference type="ARBA" id="ARBA00022857"/>
    </source>
</evidence>
<dbReference type="GO" id="GO:0016491">
    <property type="term" value="F:oxidoreductase activity"/>
    <property type="evidence" value="ECO:0007669"/>
    <property type="project" value="UniProtKB-KW"/>
</dbReference>
<dbReference type="SUPFAM" id="SSF46548">
    <property type="entry name" value="alpha-helical ferredoxin"/>
    <property type="match status" value="1"/>
</dbReference>
<dbReference type="InterPro" id="IPR009051">
    <property type="entry name" value="Helical_ferredxn"/>
</dbReference>
<dbReference type="STRING" id="584787.GCA_001247655_01709"/>
<evidence type="ECO:0000256" key="7">
    <source>
        <dbReference type="ARBA" id="ARBA00023014"/>
    </source>
</evidence>
<evidence type="ECO:0000259" key="9">
    <source>
        <dbReference type="Pfam" id="PF07992"/>
    </source>
</evidence>
<dbReference type="Pfam" id="PF14691">
    <property type="entry name" value="Fer4_20"/>
    <property type="match status" value="1"/>
</dbReference>
<dbReference type="InterPro" id="IPR006006">
    <property type="entry name" value="GltD-like"/>
</dbReference>
<dbReference type="Gene3D" id="3.50.50.60">
    <property type="entry name" value="FAD/NAD(P)-binding domain"/>
    <property type="match status" value="2"/>
</dbReference>